<evidence type="ECO:0000256" key="1">
    <source>
        <dbReference type="SAM" id="MobiDB-lite"/>
    </source>
</evidence>
<evidence type="ECO:0000313" key="3">
    <source>
        <dbReference type="Proteomes" id="UP001497516"/>
    </source>
</evidence>
<sequence length="71" mass="8152">MLLCSCGIETHRKEASPSRAGRRRRWRPRRQEKEKEAIGLELVSRLGGEVFLLLGCGRKDGSSRFVARLRK</sequence>
<proteinExistence type="predicted"/>
<evidence type="ECO:0000313" key="2">
    <source>
        <dbReference type="EMBL" id="CAL1378891.1"/>
    </source>
</evidence>
<name>A0AAV2DYZ7_9ROSI</name>
<protein>
    <submittedName>
        <fullName evidence="2">Uncharacterized protein</fullName>
    </submittedName>
</protein>
<keyword evidence="3" id="KW-1185">Reference proteome</keyword>
<reference evidence="2 3" key="1">
    <citation type="submission" date="2024-04" db="EMBL/GenBank/DDBJ databases">
        <authorList>
            <person name="Fracassetti M."/>
        </authorList>
    </citation>
    <scope>NUCLEOTIDE SEQUENCE [LARGE SCALE GENOMIC DNA]</scope>
</reference>
<dbReference type="EMBL" id="OZ034816">
    <property type="protein sequence ID" value="CAL1378891.1"/>
    <property type="molecule type" value="Genomic_DNA"/>
</dbReference>
<accession>A0AAV2DYZ7</accession>
<organism evidence="2 3">
    <name type="scientific">Linum trigynum</name>
    <dbReference type="NCBI Taxonomy" id="586398"/>
    <lineage>
        <taxon>Eukaryota</taxon>
        <taxon>Viridiplantae</taxon>
        <taxon>Streptophyta</taxon>
        <taxon>Embryophyta</taxon>
        <taxon>Tracheophyta</taxon>
        <taxon>Spermatophyta</taxon>
        <taxon>Magnoliopsida</taxon>
        <taxon>eudicotyledons</taxon>
        <taxon>Gunneridae</taxon>
        <taxon>Pentapetalae</taxon>
        <taxon>rosids</taxon>
        <taxon>fabids</taxon>
        <taxon>Malpighiales</taxon>
        <taxon>Linaceae</taxon>
        <taxon>Linum</taxon>
    </lineage>
</organism>
<dbReference type="AlphaFoldDB" id="A0AAV2DYZ7"/>
<feature type="region of interest" description="Disordered" evidence="1">
    <location>
        <begin position="12"/>
        <end position="31"/>
    </location>
</feature>
<gene>
    <name evidence="2" type="ORF">LTRI10_LOCUS20440</name>
</gene>
<dbReference type="Proteomes" id="UP001497516">
    <property type="component" value="Chromosome 3"/>
</dbReference>